<organism evidence="1">
    <name type="scientific">mine drainage metagenome</name>
    <dbReference type="NCBI Taxonomy" id="410659"/>
    <lineage>
        <taxon>unclassified sequences</taxon>
        <taxon>metagenomes</taxon>
        <taxon>ecological metagenomes</taxon>
    </lineage>
</organism>
<evidence type="ECO:0008006" key="2">
    <source>
        <dbReference type="Google" id="ProtNLM"/>
    </source>
</evidence>
<dbReference type="GO" id="GO:0046872">
    <property type="term" value="F:metal ion binding"/>
    <property type="evidence" value="ECO:0007669"/>
    <property type="project" value="InterPro"/>
</dbReference>
<gene>
    <name evidence="1" type="ORF">CARN1_0192</name>
</gene>
<reference evidence="1" key="1">
    <citation type="submission" date="2009-10" db="EMBL/GenBank/DDBJ databases">
        <title>Diversity of trophic interactions inside an arsenic-rich microbial ecosystem.</title>
        <authorList>
            <person name="Bertin P.N."/>
            <person name="Heinrich-Salmeron A."/>
            <person name="Pelletier E."/>
            <person name="Goulhen-Chollet F."/>
            <person name="Arsene-Ploetze F."/>
            <person name="Gallien S."/>
            <person name="Calteau A."/>
            <person name="Vallenet D."/>
            <person name="Casiot C."/>
            <person name="Chane-Woon-Ming B."/>
            <person name="Giloteaux L."/>
            <person name="Barakat M."/>
            <person name="Bonnefoy V."/>
            <person name="Bruneel O."/>
            <person name="Chandler M."/>
            <person name="Cleiss J."/>
            <person name="Duran R."/>
            <person name="Elbaz-Poulichet F."/>
            <person name="Fonknechten N."/>
            <person name="Lauga B."/>
            <person name="Mornico D."/>
            <person name="Ortet P."/>
            <person name="Schaeffer C."/>
            <person name="Siguier P."/>
            <person name="Alexander Thil Smith A."/>
            <person name="Van Dorsselaer A."/>
            <person name="Weissenbach J."/>
            <person name="Medigue C."/>
            <person name="Le Paslier D."/>
        </authorList>
    </citation>
    <scope>NUCLEOTIDE SEQUENCE</scope>
</reference>
<evidence type="ECO:0000313" key="1">
    <source>
        <dbReference type="EMBL" id="CBH75017.1"/>
    </source>
</evidence>
<comment type="caution">
    <text evidence="1">The sequence shown here is derived from an EMBL/GenBank/DDBJ whole genome shotgun (WGS) entry which is preliminary data.</text>
</comment>
<proteinExistence type="predicted"/>
<dbReference type="SUPFAM" id="SSF49329">
    <property type="entry name" value="Cu,Zn superoxide dismutase-like"/>
    <property type="match status" value="1"/>
</dbReference>
<dbReference type="GO" id="GO:0006801">
    <property type="term" value="P:superoxide metabolic process"/>
    <property type="evidence" value="ECO:0007669"/>
    <property type="project" value="InterPro"/>
</dbReference>
<dbReference type="EMBL" id="CABL01000005">
    <property type="protein sequence ID" value="CBH75017.1"/>
    <property type="molecule type" value="Genomic_DNA"/>
</dbReference>
<sequence length="133" mass="13764">MQRIFTVLATAFLALSLAGAALAAPTHLNVTIASLNHSGEHGSATLVQSKAGVLVTVHLIGNKAAQPTHIHAGTCGHINAAPEWPLHNTVNGVSTTLVSGVTISQMLASHYAINIHKSLMDLKDYVACGNIKG</sequence>
<dbReference type="InterPro" id="IPR036423">
    <property type="entry name" value="SOD-like_Cu/Zn_dom_sf"/>
</dbReference>
<dbReference type="AlphaFoldDB" id="E6PEY1"/>
<protein>
    <recommendedName>
        <fullName evidence="2">CHRD domain-containing protein</fullName>
    </recommendedName>
</protein>
<name>E6PEY1_9ZZZZ</name>
<accession>E6PEY1</accession>